<dbReference type="GO" id="GO:0005549">
    <property type="term" value="F:odorant binding"/>
    <property type="evidence" value="ECO:0007669"/>
    <property type="project" value="InterPro"/>
</dbReference>
<dbReference type="InterPro" id="IPR004117">
    <property type="entry name" value="7tm6_olfct_rcpt"/>
</dbReference>
<organism evidence="10 11">
    <name type="scientific">Rhamnusium bicolor</name>
    <dbReference type="NCBI Taxonomy" id="1586634"/>
    <lineage>
        <taxon>Eukaryota</taxon>
        <taxon>Metazoa</taxon>
        <taxon>Ecdysozoa</taxon>
        <taxon>Arthropoda</taxon>
        <taxon>Hexapoda</taxon>
        <taxon>Insecta</taxon>
        <taxon>Pterygota</taxon>
        <taxon>Neoptera</taxon>
        <taxon>Endopterygota</taxon>
        <taxon>Coleoptera</taxon>
        <taxon>Polyphaga</taxon>
        <taxon>Cucujiformia</taxon>
        <taxon>Chrysomeloidea</taxon>
        <taxon>Cerambycidae</taxon>
        <taxon>Lepturinae</taxon>
        <taxon>Rhagiini</taxon>
        <taxon>Rhamnusium</taxon>
    </lineage>
</organism>
<keyword evidence="3 9" id="KW-0812">Transmembrane</keyword>
<evidence type="ECO:0000256" key="8">
    <source>
        <dbReference type="ARBA" id="ARBA00023224"/>
    </source>
</evidence>
<evidence type="ECO:0000256" key="1">
    <source>
        <dbReference type="ARBA" id="ARBA00004141"/>
    </source>
</evidence>
<keyword evidence="11" id="KW-1185">Reference proteome</keyword>
<comment type="caution">
    <text evidence="10">The sequence shown here is derived from an EMBL/GenBank/DDBJ whole genome shotgun (WGS) entry which is preliminary data.</text>
</comment>
<evidence type="ECO:0000313" key="10">
    <source>
        <dbReference type="EMBL" id="KAJ8964181.1"/>
    </source>
</evidence>
<dbReference type="Pfam" id="PF02949">
    <property type="entry name" value="7tm_6"/>
    <property type="match status" value="1"/>
</dbReference>
<name>A0AAV8ZKP6_9CUCU</name>
<comment type="subcellular location">
    <subcellularLocation>
        <location evidence="1">Membrane</location>
        <topology evidence="1">Multi-pass membrane protein</topology>
    </subcellularLocation>
</comment>
<accession>A0AAV8ZKP6</accession>
<feature type="transmembrane region" description="Helical" evidence="9">
    <location>
        <begin position="217"/>
        <end position="238"/>
    </location>
</feature>
<keyword evidence="2" id="KW-0716">Sensory transduction</keyword>
<sequence length="259" mass="29937">MRFKDSEYIQTFYFLDQTGLDISEDLNAFFTCMSCLLACSFFTYRHRKWSTFFNDVTNTSKFGKPADFDAVTKRGNRVSAINYWFGNICLIGYGVAALAEASHCRQLNEEKGLHEVCGTFVSVWLPIEGDKLWIQIVIFSCQMVTGYFIFPSVSVMIYLPWEASEVLISHINHFKSHFLRTFDEPTIQGRSNRLRFCIQYHIHILRMSNDLNLLVKYTVGHISLISALVFSCIGNQIFKVRKLLIREKIITGKLSRGKM</sequence>
<keyword evidence="6 9" id="KW-0472">Membrane</keyword>
<dbReference type="EMBL" id="JANEYF010001429">
    <property type="protein sequence ID" value="KAJ8964181.1"/>
    <property type="molecule type" value="Genomic_DNA"/>
</dbReference>
<evidence type="ECO:0000256" key="9">
    <source>
        <dbReference type="SAM" id="Phobius"/>
    </source>
</evidence>
<evidence type="ECO:0000313" key="11">
    <source>
        <dbReference type="Proteomes" id="UP001162156"/>
    </source>
</evidence>
<proteinExistence type="predicted"/>
<feature type="transmembrane region" description="Helical" evidence="9">
    <location>
        <begin position="132"/>
        <end position="159"/>
    </location>
</feature>
<dbReference type="Proteomes" id="UP001162156">
    <property type="component" value="Unassembled WGS sequence"/>
</dbReference>
<reference evidence="10" key="1">
    <citation type="journal article" date="2023" name="Insect Mol. Biol.">
        <title>Genome sequencing provides insights into the evolution of gene families encoding plant cell wall-degrading enzymes in longhorned beetles.</title>
        <authorList>
            <person name="Shin N.R."/>
            <person name="Okamura Y."/>
            <person name="Kirsch R."/>
            <person name="Pauchet Y."/>
        </authorList>
    </citation>
    <scope>NUCLEOTIDE SEQUENCE</scope>
    <source>
        <strain evidence="10">RBIC_L_NR</strain>
    </source>
</reference>
<protein>
    <submittedName>
        <fullName evidence="10">Uncharacterized protein</fullName>
    </submittedName>
</protein>
<evidence type="ECO:0000256" key="2">
    <source>
        <dbReference type="ARBA" id="ARBA00022606"/>
    </source>
</evidence>
<gene>
    <name evidence="10" type="ORF">NQ314_005077</name>
</gene>
<dbReference type="GO" id="GO:0004984">
    <property type="term" value="F:olfactory receptor activity"/>
    <property type="evidence" value="ECO:0007669"/>
    <property type="project" value="InterPro"/>
</dbReference>
<evidence type="ECO:0000256" key="3">
    <source>
        <dbReference type="ARBA" id="ARBA00022692"/>
    </source>
</evidence>
<keyword evidence="4" id="KW-0552">Olfaction</keyword>
<keyword evidence="7" id="KW-0675">Receptor</keyword>
<evidence type="ECO:0000256" key="7">
    <source>
        <dbReference type="ARBA" id="ARBA00023170"/>
    </source>
</evidence>
<keyword evidence="8" id="KW-0807">Transducer</keyword>
<dbReference type="AlphaFoldDB" id="A0AAV8ZKP6"/>
<dbReference type="GO" id="GO:0007165">
    <property type="term" value="P:signal transduction"/>
    <property type="evidence" value="ECO:0007669"/>
    <property type="project" value="UniProtKB-KW"/>
</dbReference>
<keyword evidence="5 9" id="KW-1133">Transmembrane helix</keyword>
<evidence type="ECO:0000256" key="4">
    <source>
        <dbReference type="ARBA" id="ARBA00022725"/>
    </source>
</evidence>
<evidence type="ECO:0000256" key="6">
    <source>
        <dbReference type="ARBA" id="ARBA00023136"/>
    </source>
</evidence>
<evidence type="ECO:0000256" key="5">
    <source>
        <dbReference type="ARBA" id="ARBA00022989"/>
    </source>
</evidence>
<dbReference type="GO" id="GO:0016020">
    <property type="term" value="C:membrane"/>
    <property type="evidence" value="ECO:0007669"/>
    <property type="project" value="UniProtKB-SubCell"/>
</dbReference>